<evidence type="ECO:0000256" key="3">
    <source>
        <dbReference type="ARBA" id="ARBA00023163"/>
    </source>
</evidence>
<dbReference type="Gene3D" id="1.10.10.10">
    <property type="entry name" value="Winged helix-like DNA-binding domain superfamily/Winged helix DNA-binding domain"/>
    <property type="match status" value="1"/>
</dbReference>
<proteinExistence type="predicted"/>
<protein>
    <recommendedName>
        <fullName evidence="4">HTH luxR-type domain-containing protein</fullName>
    </recommendedName>
</protein>
<dbReference type="CDD" id="cd06170">
    <property type="entry name" value="LuxR_C_like"/>
    <property type="match status" value="1"/>
</dbReference>
<keyword evidence="1" id="KW-0805">Transcription regulation</keyword>
<evidence type="ECO:0000313" key="6">
    <source>
        <dbReference type="Proteomes" id="UP000028488"/>
    </source>
</evidence>
<dbReference type="GO" id="GO:0003677">
    <property type="term" value="F:DNA binding"/>
    <property type="evidence" value="ECO:0007669"/>
    <property type="project" value="UniProtKB-KW"/>
</dbReference>
<dbReference type="SUPFAM" id="SSF52540">
    <property type="entry name" value="P-loop containing nucleoside triphosphate hydrolases"/>
    <property type="match status" value="1"/>
</dbReference>
<dbReference type="SUPFAM" id="SSF46894">
    <property type="entry name" value="C-terminal effector domain of the bipartite response regulators"/>
    <property type="match status" value="1"/>
</dbReference>
<dbReference type="Pfam" id="PF13191">
    <property type="entry name" value="AAA_16"/>
    <property type="match status" value="1"/>
</dbReference>
<keyword evidence="3" id="KW-0804">Transcription</keyword>
<accession>A0A076EWI8</accession>
<dbReference type="PANTHER" id="PTHR44688:SF16">
    <property type="entry name" value="DNA-BINDING TRANSCRIPTIONAL ACTIVATOR DEVR_DOSR"/>
    <property type="match status" value="1"/>
</dbReference>
<gene>
    <name evidence="5" type="ORF">EP51_39215</name>
</gene>
<evidence type="ECO:0000259" key="4">
    <source>
        <dbReference type="PROSITE" id="PS50043"/>
    </source>
</evidence>
<dbReference type="InterPro" id="IPR000792">
    <property type="entry name" value="Tscrpt_reg_LuxR_C"/>
</dbReference>
<dbReference type="AlphaFoldDB" id="A0A076EWI8"/>
<dbReference type="GO" id="GO:0006355">
    <property type="term" value="P:regulation of DNA-templated transcription"/>
    <property type="evidence" value="ECO:0007669"/>
    <property type="project" value="InterPro"/>
</dbReference>
<keyword evidence="2" id="KW-0238">DNA-binding</keyword>
<sequence>MSAAWPLTGRDEELGFIDRALRRTDGPRGVVLAGAAGVGKTRLAREALAVAARRGAVARWVPATASARVLPLGAFAGVLNVTGQGQSLVLQRATSALVDGAGSAGVVVAVDDAHLLDDLSSLLVQHLVVRRAATVVLTLRSGESAPDAVTGLWKDGYLDRCEVQPLSEAETAELLEAVLGGPVDSATAARLCALARGSALYLRQLVESGVESTRLREVGGVWRWEGTSLVSQSLSDLVEDRMGSLSEPLREVVDVLAFGEPLPVSVLAGMTDPVAVEQAEASGLVSVDGDDGPLRARLAHPLYGEVRRIRTGPLRAARLCRRLAQALGEADDNGATDILRRTVLTLDADAALGAEGEVDPVLFTAAAQRALELCDTGLAARLAGAAVRAGGGFVPHLLLVYALCMDDQGQEAEREAAVLALRAATDEQRVQVALLRAGNLFWTLGRFDQAESTLDAVDSLAKTIGAGPELDALRATISAELGRPAGAIRAATNALASASLSDLAVVMATWGLTQGLGVVGRVDEIGPVVERAAAAATRTAQGPLLLQPVKVFQINALRLGGYLDEAETIAREQRKDNWEVPGHGQLVTVFLVGHAALGRGNLRSAQRRLREAYAGLGTCNQPAWAFTCQLYLTQAVAMSGDPVAAERELSALDAAIRDHPSNTLNLIQPEIILARAWVAAAQGAVSRAIALAHEAADSAVVSGQLAREVFALHTAVCFGDRTVAGRLTELTTLVDGPRAPAAAAQAAALAADDGHALLEVSERLERMGDLLAAADAAAQATVAYTQHGLRGSANTAAARAHRLAKDCEDARTPALALAARPLPLTTRQREIGALVAQGLSNQQIADRLTMSVRTVEGHIYRAATKLGFTNRAEFAALVRDEVPGD</sequence>
<dbReference type="PRINTS" id="PR00038">
    <property type="entry name" value="HTHLUXR"/>
</dbReference>
<dbReference type="InterPro" id="IPR027417">
    <property type="entry name" value="P-loop_NTPase"/>
</dbReference>
<dbReference type="InterPro" id="IPR016032">
    <property type="entry name" value="Sig_transdc_resp-reg_C-effctor"/>
</dbReference>
<dbReference type="Pfam" id="PF00196">
    <property type="entry name" value="GerE"/>
    <property type="match status" value="1"/>
</dbReference>
<name>A0A076EWI8_RHOOP</name>
<evidence type="ECO:0000256" key="2">
    <source>
        <dbReference type="ARBA" id="ARBA00023125"/>
    </source>
</evidence>
<evidence type="ECO:0000313" key="5">
    <source>
        <dbReference type="EMBL" id="AII10355.1"/>
    </source>
</evidence>
<keyword evidence="5" id="KW-0614">Plasmid</keyword>
<geneLocation type="plasmid" evidence="5 6">
    <name>pPDG1</name>
</geneLocation>
<dbReference type="InterPro" id="IPR041664">
    <property type="entry name" value="AAA_16"/>
</dbReference>
<dbReference type="Proteomes" id="UP000028488">
    <property type="component" value="Plasmid pPDG1"/>
</dbReference>
<dbReference type="InterPro" id="IPR036388">
    <property type="entry name" value="WH-like_DNA-bd_sf"/>
</dbReference>
<dbReference type="PROSITE" id="PS00622">
    <property type="entry name" value="HTH_LUXR_1"/>
    <property type="match status" value="1"/>
</dbReference>
<dbReference type="Gene3D" id="3.40.50.300">
    <property type="entry name" value="P-loop containing nucleotide triphosphate hydrolases"/>
    <property type="match status" value="1"/>
</dbReference>
<dbReference type="SMART" id="SM00421">
    <property type="entry name" value="HTH_LUXR"/>
    <property type="match status" value="1"/>
</dbReference>
<evidence type="ECO:0000256" key="1">
    <source>
        <dbReference type="ARBA" id="ARBA00023015"/>
    </source>
</evidence>
<dbReference type="RefSeq" id="WP_128642452.1">
    <property type="nucleotide sequence ID" value="NZ_CP008948.1"/>
</dbReference>
<dbReference type="PROSITE" id="PS50043">
    <property type="entry name" value="HTH_LUXR_2"/>
    <property type="match status" value="1"/>
</dbReference>
<organism evidence="5 6">
    <name type="scientific">Rhodococcus opacus</name>
    <name type="common">Nocardia opaca</name>
    <dbReference type="NCBI Taxonomy" id="37919"/>
    <lineage>
        <taxon>Bacteria</taxon>
        <taxon>Bacillati</taxon>
        <taxon>Actinomycetota</taxon>
        <taxon>Actinomycetes</taxon>
        <taxon>Mycobacteriales</taxon>
        <taxon>Nocardiaceae</taxon>
        <taxon>Rhodococcus</taxon>
    </lineage>
</organism>
<feature type="domain" description="HTH luxR-type" evidence="4">
    <location>
        <begin position="817"/>
        <end position="882"/>
    </location>
</feature>
<dbReference type="PANTHER" id="PTHR44688">
    <property type="entry name" value="DNA-BINDING TRANSCRIPTIONAL ACTIVATOR DEVR_DOSR"/>
    <property type="match status" value="1"/>
</dbReference>
<reference evidence="5 6" key="1">
    <citation type="submission" date="2014-07" db="EMBL/GenBank/DDBJ databases">
        <title>Genome Sequence of Rhodococcus opacus Strain R7, a Biodegrader of Mono- and Polycyclic Aromatic Hydrocarbons.</title>
        <authorList>
            <person name="Di Gennaro P."/>
            <person name="Zampolli J."/>
            <person name="Presti I."/>
            <person name="Cappelletti M."/>
            <person name="D'Ursi P."/>
            <person name="Orro A."/>
            <person name="Mezzelani A."/>
            <person name="Milanesi L."/>
        </authorList>
    </citation>
    <scope>NUCLEOTIDE SEQUENCE [LARGE SCALE GENOMIC DNA]</scope>
    <source>
        <strain evidence="5 6">R7</strain>
        <plasmid evidence="5">pPDG1</plasmid>
    </source>
</reference>
<dbReference type="EMBL" id="CP008948">
    <property type="protein sequence ID" value="AII10355.1"/>
    <property type="molecule type" value="Genomic_DNA"/>
</dbReference>